<dbReference type="PATRIC" id="fig|908627.4.peg.7928"/>
<dbReference type="InterPro" id="IPR013762">
    <property type="entry name" value="Integrase-like_cat_sf"/>
</dbReference>
<keyword evidence="3" id="KW-0233">DNA recombination</keyword>
<dbReference type="PROSITE" id="PS51898">
    <property type="entry name" value="TYR_RECOMBINASE"/>
    <property type="match status" value="1"/>
</dbReference>
<keyword evidence="8" id="KW-1185">Reference proteome</keyword>
<evidence type="ECO:0000256" key="2">
    <source>
        <dbReference type="ARBA" id="ARBA00023125"/>
    </source>
</evidence>
<dbReference type="InterPro" id="IPR011010">
    <property type="entry name" value="DNA_brk_join_enz"/>
</dbReference>
<dbReference type="GO" id="GO:0003677">
    <property type="term" value="F:DNA binding"/>
    <property type="evidence" value="ECO:0007669"/>
    <property type="project" value="UniProtKB-UniRule"/>
</dbReference>
<feature type="domain" description="Core-binding (CB)" evidence="6">
    <location>
        <begin position="106"/>
        <end position="191"/>
    </location>
</feature>
<dbReference type="RefSeq" id="WP_047896891.1">
    <property type="nucleotide sequence ID" value="NZ_AEJF01000214.1"/>
</dbReference>
<dbReference type="SUPFAM" id="SSF56349">
    <property type="entry name" value="DNA breaking-rejoining enzymes"/>
    <property type="match status" value="1"/>
</dbReference>
<evidence type="ECO:0000313" key="7">
    <source>
        <dbReference type="EMBL" id="KLU21477.1"/>
    </source>
</evidence>
<dbReference type="PANTHER" id="PTHR30349:SF90">
    <property type="entry name" value="TYROSINE RECOMBINASE XERD"/>
    <property type="match status" value="1"/>
</dbReference>
<dbReference type="InterPro" id="IPR050090">
    <property type="entry name" value="Tyrosine_recombinase_XerCD"/>
</dbReference>
<evidence type="ECO:0000256" key="4">
    <source>
        <dbReference type="PROSITE-ProRule" id="PRU01248"/>
    </source>
</evidence>
<evidence type="ECO:0000256" key="3">
    <source>
        <dbReference type="ARBA" id="ARBA00023172"/>
    </source>
</evidence>
<dbReference type="PROSITE" id="PS51900">
    <property type="entry name" value="CB"/>
    <property type="match status" value="1"/>
</dbReference>
<keyword evidence="2 4" id="KW-0238">DNA-binding</keyword>
<sequence>MSDPSRVRITGPLAAFADGFAAELSKQGYRPNAAANQLQLLAHLSRWLASRRQDATTLTVSLLDEFLNARRAQGYTLWLSPKALAPLVSYLSNVGIAVARAQVVLSPSESMLERYRKYLLDVRGLVETSARGYVDVARAFAATRVVDGELDWKCLRPEHLIQFVLSASRGRSTGTAKVTVTALRSLLIYLHIEGFIAQPLDTAVPSVAGWRLAGLPCALERRDVQRLLAACDRRTHHGQRDFAMLMLLARLGLRAGEVRMLKLDDIDWRAGELVVRGKGQCIERLPLPADVGQALASYLRRGRPETAQGRTVFVRTRAPHRALSSAGVAEAVAAAASRADLPRMSAHQLRHTLATQMVRSGVALPEVAQVLRHRRLMTTSIYAKVDREGLRLLARPWPGGAS</sequence>
<evidence type="ECO:0000256" key="1">
    <source>
        <dbReference type="ARBA" id="ARBA00022908"/>
    </source>
</evidence>
<name>A0A0J1CL78_9BURK</name>
<dbReference type="EMBL" id="AEJF01000214">
    <property type="protein sequence ID" value="KLU21477.1"/>
    <property type="molecule type" value="Genomic_DNA"/>
</dbReference>
<dbReference type="Pfam" id="PF00589">
    <property type="entry name" value="Phage_integrase"/>
    <property type="match status" value="1"/>
</dbReference>
<proteinExistence type="predicted"/>
<reference evidence="7 8" key="1">
    <citation type="journal article" date="2015" name="Genome Announc.">
        <title>Draft Genome Sequence of Burkholderia sp. Strain PML1(12), an Ectomycorrhizosphere-Inhabiting Bacterium with Effective Mineral-Weathering Ability.</title>
        <authorList>
            <person name="Uroz S."/>
            <person name="Oger P."/>
        </authorList>
    </citation>
    <scope>NUCLEOTIDE SEQUENCE [LARGE SCALE GENOMIC DNA]</scope>
    <source>
        <strain evidence="8">PML1(12)</strain>
    </source>
</reference>
<dbReference type="PANTHER" id="PTHR30349">
    <property type="entry name" value="PHAGE INTEGRASE-RELATED"/>
    <property type="match status" value="1"/>
</dbReference>
<dbReference type="GO" id="GO:0015074">
    <property type="term" value="P:DNA integration"/>
    <property type="evidence" value="ECO:0007669"/>
    <property type="project" value="UniProtKB-KW"/>
</dbReference>
<feature type="domain" description="Tyr recombinase" evidence="5">
    <location>
        <begin position="214"/>
        <end position="395"/>
    </location>
</feature>
<organism evidence="7 8">
    <name type="scientific">Caballeronia mineralivorans PML1(12)</name>
    <dbReference type="NCBI Taxonomy" id="908627"/>
    <lineage>
        <taxon>Bacteria</taxon>
        <taxon>Pseudomonadati</taxon>
        <taxon>Pseudomonadota</taxon>
        <taxon>Betaproteobacteria</taxon>
        <taxon>Burkholderiales</taxon>
        <taxon>Burkholderiaceae</taxon>
        <taxon>Caballeronia</taxon>
    </lineage>
</organism>
<dbReference type="Gene3D" id="1.10.443.10">
    <property type="entry name" value="Intergrase catalytic core"/>
    <property type="match status" value="1"/>
</dbReference>
<dbReference type="Proteomes" id="UP000035963">
    <property type="component" value="Unassembled WGS sequence"/>
</dbReference>
<evidence type="ECO:0000313" key="8">
    <source>
        <dbReference type="Proteomes" id="UP000035963"/>
    </source>
</evidence>
<protein>
    <submittedName>
        <fullName evidence="7">Integrase</fullName>
    </submittedName>
</protein>
<dbReference type="AlphaFoldDB" id="A0A0J1CL78"/>
<dbReference type="InterPro" id="IPR002104">
    <property type="entry name" value="Integrase_catalytic"/>
</dbReference>
<comment type="caution">
    <text evidence="7">The sequence shown here is derived from an EMBL/GenBank/DDBJ whole genome shotgun (WGS) entry which is preliminary data.</text>
</comment>
<dbReference type="OrthoDB" id="662444at2"/>
<keyword evidence="1" id="KW-0229">DNA integration</keyword>
<dbReference type="InterPro" id="IPR044068">
    <property type="entry name" value="CB"/>
</dbReference>
<accession>A0A0J1CL78</accession>
<gene>
    <name evidence="7" type="ORF">EOS_35460</name>
</gene>
<evidence type="ECO:0000259" key="6">
    <source>
        <dbReference type="PROSITE" id="PS51900"/>
    </source>
</evidence>
<evidence type="ECO:0000259" key="5">
    <source>
        <dbReference type="PROSITE" id="PS51898"/>
    </source>
</evidence>
<dbReference type="GO" id="GO:0006310">
    <property type="term" value="P:DNA recombination"/>
    <property type="evidence" value="ECO:0007669"/>
    <property type="project" value="UniProtKB-KW"/>
</dbReference>